<proteinExistence type="predicted"/>
<dbReference type="AlphaFoldDB" id="A0A8S0PXE2"/>
<dbReference type="SUPFAM" id="SSF46785">
    <property type="entry name" value="Winged helix' DNA-binding domain"/>
    <property type="match status" value="2"/>
</dbReference>
<sequence length="220" mass="25295">MIPRRGLVGAADHHGPPKVDFWKDLMSPSKWKEEYCVIVSLSGWVLLFFGGYKFFTGGKKNNEKLPIEIGKQLARKHFIRHVFGESEFEDGNHFYRLLEHEPFSPKCYNFRGSVNDSEPKNAAVVNHPIEIGKQLARKHFIRHVFGESEFEDGNDFYRLLEHEPFIPKCYNFRGSVNDSEPKNAAVVNQRLARIMSAILESYASDEDAIFIMLASETVKN</sequence>
<dbReference type="PANTHER" id="PTHR46361">
    <property type="entry name" value="ELECTRON CARRIER/ PROTEIN DISULFIDE OXIDOREDUCTASE"/>
    <property type="match status" value="1"/>
</dbReference>
<protein>
    <submittedName>
        <fullName evidence="1">Glutaredoxin-related family</fullName>
    </submittedName>
</protein>
<dbReference type="PANTHER" id="PTHR46361:SF1">
    <property type="entry name" value="F26K24.21 PROTEIN"/>
    <property type="match status" value="1"/>
</dbReference>
<evidence type="ECO:0000313" key="2">
    <source>
        <dbReference type="Proteomes" id="UP000594638"/>
    </source>
</evidence>
<reference evidence="1 2" key="1">
    <citation type="submission" date="2019-12" db="EMBL/GenBank/DDBJ databases">
        <authorList>
            <person name="Alioto T."/>
            <person name="Alioto T."/>
            <person name="Gomez Garrido J."/>
        </authorList>
    </citation>
    <scope>NUCLEOTIDE SEQUENCE [LARGE SCALE GENOMIC DNA]</scope>
</reference>
<dbReference type="OrthoDB" id="537257at2759"/>
<evidence type="ECO:0000313" key="1">
    <source>
        <dbReference type="EMBL" id="CAA2959271.1"/>
    </source>
</evidence>
<dbReference type="EMBL" id="CACTIH010000313">
    <property type="protein sequence ID" value="CAA2959271.1"/>
    <property type="molecule type" value="Genomic_DNA"/>
</dbReference>
<dbReference type="Gramene" id="OE9A036760T1">
    <property type="protein sequence ID" value="OE9A036760C1"/>
    <property type="gene ID" value="OE9A036760"/>
</dbReference>
<dbReference type="InterPro" id="IPR036388">
    <property type="entry name" value="WH-like_DNA-bd_sf"/>
</dbReference>
<accession>A0A8S0PXE2</accession>
<dbReference type="Proteomes" id="UP000594638">
    <property type="component" value="Unassembled WGS sequence"/>
</dbReference>
<organism evidence="1 2">
    <name type="scientific">Olea europaea subsp. europaea</name>
    <dbReference type="NCBI Taxonomy" id="158383"/>
    <lineage>
        <taxon>Eukaryota</taxon>
        <taxon>Viridiplantae</taxon>
        <taxon>Streptophyta</taxon>
        <taxon>Embryophyta</taxon>
        <taxon>Tracheophyta</taxon>
        <taxon>Spermatophyta</taxon>
        <taxon>Magnoliopsida</taxon>
        <taxon>eudicotyledons</taxon>
        <taxon>Gunneridae</taxon>
        <taxon>Pentapetalae</taxon>
        <taxon>asterids</taxon>
        <taxon>lamiids</taxon>
        <taxon>Lamiales</taxon>
        <taxon>Oleaceae</taxon>
        <taxon>Oleeae</taxon>
        <taxon>Olea</taxon>
    </lineage>
</organism>
<dbReference type="Gene3D" id="1.10.10.10">
    <property type="entry name" value="Winged helix-like DNA-binding domain superfamily/Winged helix DNA-binding domain"/>
    <property type="match status" value="2"/>
</dbReference>
<name>A0A8S0PXE2_OLEEU</name>
<keyword evidence="2" id="KW-1185">Reference proteome</keyword>
<dbReference type="InterPro" id="IPR036390">
    <property type="entry name" value="WH_DNA-bd_sf"/>
</dbReference>
<comment type="caution">
    <text evidence="1">The sequence shown here is derived from an EMBL/GenBank/DDBJ whole genome shotgun (WGS) entry which is preliminary data.</text>
</comment>
<gene>
    <name evidence="1" type="ORF">OLEA9_A036760</name>
</gene>